<accession>A0A1B6DYR8</accession>
<evidence type="ECO:0000313" key="2">
    <source>
        <dbReference type="EMBL" id="JAS30823.1"/>
    </source>
</evidence>
<evidence type="ECO:0000256" key="1">
    <source>
        <dbReference type="SAM" id="SignalP"/>
    </source>
</evidence>
<dbReference type="AlphaFoldDB" id="A0A1B6DYR8"/>
<keyword evidence="1" id="KW-0732">Signal</keyword>
<gene>
    <name evidence="2" type="ORF">g.28</name>
</gene>
<feature type="non-terminal residue" evidence="2">
    <location>
        <position position="119"/>
    </location>
</feature>
<feature type="signal peptide" evidence="1">
    <location>
        <begin position="1"/>
        <end position="32"/>
    </location>
</feature>
<reference evidence="2" key="1">
    <citation type="submission" date="2015-12" db="EMBL/GenBank/DDBJ databases">
        <title>De novo transcriptome assembly of four potential Pierce s Disease insect vectors from Arizona vineyards.</title>
        <authorList>
            <person name="Tassone E.E."/>
        </authorList>
    </citation>
    <scope>NUCLEOTIDE SEQUENCE</scope>
</reference>
<sequence length="119" mass="13476">EEGKFLWKMNSLSVIICKWVLLVLVVVHCIEARPNVNDNHLDDVPAKLRSLDDEEIKVIEKQTTEVQNETKQSHGLEDSFKEEIVKEQSRGAEVDDNNTALVLDSGRQFSNVVNNMASL</sequence>
<feature type="non-terminal residue" evidence="2">
    <location>
        <position position="1"/>
    </location>
</feature>
<dbReference type="EMBL" id="GEDC01006475">
    <property type="protein sequence ID" value="JAS30823.1"/>
    <property type="molecule type" value="Transcribed_RNA"/>
</dbReference>
<name>A0A1B6DYR8_9HEMI</name>
<organism evidence="2">
    <name type="scientific">Clastoptera arizonana</name>
    <name type="common">Arizona spittle bug</name>
    <dbReference type="NCBI Taxonomy" id="38151"/>
    <lineage>
        <taxon>Eukaryota</taxon>
        <taxon>Metazoa</taxon>
        <taxon>Ecdysozoa</taxon>
        <taxon>Arthropoda</taxon>
        <taxon>Hexapoda</taxon>
        <taxon>Insecta</taxon>
        <taxon>Pterygota</taxon>
        <taxon>Neoptera</taxon>
        <taxon>Paraneoptera</taxon>
        <taxon>Hemiptera</taxon>
        <taxon>Auchenorrhyncha</taxon>
        <taxon>Cercopoidea</taxon>
        <taxon>Clastopteridae</taxon>
        <taxon>Clastoptera</taxon>
    </lineage>
</organism>
<protein>
    <submittedName>
        <fullName evidence="2">Uncharacterized protein</fullName>
    </submittedName>
</protein>
<feature type="chain" id="PRO_5008581644" evidence="1">
    <location>
        <begin position="33"/>
        <end position="119"/>
    </location>
</feature>
<proteinExistence type="predicted"/>